<evidence type="ECO:0000313" key="2">
    <source>
        <dbReference type="Proteomes" id="UP000217276"/>
    </source>
</evidence>
<dbReference type="KEGG" id="clk:CGC53_06195"/>
<protein>
    <submittedName>
        <fullName evidence="1">Uncharacterized protein</fullName>
    </submittedName>
</protein>
<evidence type="ECO:0000313" key="1">
    <source>
        <dbReference type="EMBL" id="ATA81966.1"/>
    </source>
</evidence>
<gene>
    <name evidence="1" type="ORF">CGC53_06195</name>
</gene>
<dbReference type="AlphaFoldDB" id="A0A250FD97"/>
<name>A0A250FD97_9FLAO</name>
<dbReference type="RefSeq" id="WP_095914030.1">
    <property type="nucleotide sequence ID" value="NZ_CAUUPF010000002.1"/>
</dbReference>
<reference evidence="2" key="1">
    <citation type="submission" date="2017-06" db="EMBL/GenBank/DDBJ databases">
        <title>Capnocytophaga spp. assemblies.</title>
        <authorList>
            <person name="Gulvik C.A."/>
        </authorList>
    </citation>
    <scope>NUCLEOTIDE SEQUENCE [LARGE SCALE GENOMIC DNA]</scope>
    <source>
        <strain evidence="2">H6253</strain>
    </source>
</reference>
<dbReference type="Proteomes" id="UP000217276">
    <property type="component" value="Chromosome"/>
</dbReference>
<proteinExistence type="predicted"/>
<organism evidence="1 2">
    <name type="scientific">Capnocytophaga leadbetteri</name>
    <dbReference type="NCBI Taxonomy" id="327575"/>
    <lineage>
        <taxon>Bacteria</taxon>
        <taxon>Pseudomonadati</taxon>
        <taxon>Bacteroidota</taxon>
        <taxon>Flavobacteriia</taxon>
        <taxon>Flavobacteriales</taxon>
        <taxon>Flavobacteriaceae</taxon>
        <taxon>Capnocytophaga</taxon>
    </lineage>
</organism>
<accession>A0A250FD97</accession>
<dbReference type="EMBL" id="CP022384">
    <property type="protein sequence ID" value="ATA81966.1"/>
    <property type="molecule type" value="Genomic_DNA"/>
</dbReference>
<sequence>MDIKEIIDSQEYIDIVMSILEITGEKLTERNLMSDQYLREDIKKAAIEGDVLYNFLKDNKLMIIKYAICRQQYNSFKKDISELEGDDFKVVKYLGLNPTFLAYYTIELILLYKGKKVLKDYLKKRDMSVNDVLKNIQNAYNASLEYTFSK</sequence>
<keyword evidence="2" id="KW-1185">Reference proteome</keyword>